<evidence type="ECO:0000256" key="1">
    <source>
        <dbReference type="SAM" id="MobiDB-lite"/>
    </source>
</evidence>
<feature type="domain" description="PUB" evidence="2">
    <location>
        <begin position="233"/>
        <end position="282"/>
    </location>
</feature>
<sequence length="313" mass="33349">MAPVLAAGGAATPSIPPPTVCLKGQGHVMSDGHQQGMLIFVGPDFGTLSCVSYQRPRENSNIQDSSCASAQAALSLPIVGSLNSQYSHDTVGATSTVGRPARENDDDEEELEDIPVAPAVMLSDLAAQVGSGEAFRHGYLFLFDRSDAPGPAYHIWIDHLEYELHATAFVEASLFARYRPPAPPVAAPEAVPPAASTDPVLLALKELRRTYREANPAALAAGLRIVSGCIGHLVTHPQETKYHRINCGGERFRARVASLEGAVAILEACGFRGEGEFLQVDEDYPRTHGLLLRDAKAKVDVVLGELEKAGYTG</sequence>
<gene>
    <name evidence="3" type="primary">UBXN6</name>
    <name evidence="3" type="ORF">SPIL2461_LOCUS758</name>
</gene>
<dbReference type="Gene3D" id="1.20.58.2190">
    <property type="match status" value="1"/>
</dbReference>
<evidence type="ECO:0000313" key="4">
    <source>
        <dbReference type="Proteomes" id="UP000649617"/>
    </source>
</evidence>
<comment type="caution">
    <text evidence="3">The sequence shown here is derived from an EMBL/GenBank/DDBJ whole genome shotgun (WGS) entry which is preliminary data.</text>
</comment>
<dbReference type="InterPro" id="IPR018997">
    <property type="entry name" value="PUB_domain"/>
</dbReference>
<accession>A0A812IU51</accession>
<evidence type="ECO:0000313" key="3">
    <source>
        <dbReference type="EMBL" id="CAE7172080.1"/>
    </source>
</evidence>
<dbReference type="OrthoDB" id="336240at2759"/>
<dbReference type="InterPro" id="IPR036339">
    <property type="entry name" value="PUB-like_dom_sf"/>
</dbReference>
<evidence type="ECO:0000259" key="2">
    <source>
        <dbReference type="Pfam" id="PF09409"/>
    </source>
</evidence>
<dbReference type="Proteomes" id="UP000649617">
    <property type="component" value="Unassembled WGS sequence"/>
</dbReference>
<dbReference type="SUPFAM" id="SSF143503">
    <property type="entry name" value="PUG domain-like"/>
    <property type="match status" value="1"/>
</dbReference>
<name>A0A812IU51_SYMPI</name>
<protein>
    <submittedName>
        <fullName evidence="3">UBXN6 protein</fullName>
    </submittedName>
</protein>
<proteinExistence type="predicted"/>
<organism evidence="3 4">
    <name type="scientific">Symbiodinium pilosum</name>
    <name type="common">Dinoflagellate</name>
    <dbReference type="NCBI Taxonomy" id="2952"/>
    <lineage>
        <taxon>Eukaryota</taxon>
        <taxon>Sar</taxon>
        <taxon>Alveolata</taxon>
        <taxon>Dinophyceae</taxon>
        <taxon>Suessiales</taxon>
        <taxon>Symbiodiniaceae</taxon>
        <taxon>Symbiodinium</taxon>
    </lineage>
</organism>
<dbReference type="Pfam" id="PF09409">
    <property type="entry name" value="PUB"/>
    <property type="match status" value="1"/>
</dbReference>
<dbReference type="EMBL" id="CAJNIZ010000669">
    <property type="protein sequence ID" value="CAE7172080.1"/>
    <property type="molecule type" value="Genomic_DNA"/>
</dbReference>
<keyword evidence="4" id="KW-1185">Reference proteome</keyword>
<reference evidence="3" key="1">
    <citation type="submission" date="2021-02" db="EMBL/GenBank/DDBJ databases">
        <authorList>
            <person name="Dougan E. K."/>
            <person name="Rhodes N."/>
            <person name="Thang M."/>
            <person name="Chan C."/>
        </authorList>
    </citation>
    <scope>NUCLEOTIDE SEQUENCE</scope>
</reference>
<feature type="region of interest" description="Disordered" evidence="1">
    <location>
        <begin position="89"/>
        <end position="109"/>
    </location>
</feature>
<dbReference type="AlphaFoldDB" id="A0A812IU51"/>